<feature type="transmembrane region" description="Helical" evidence="1">
    <location>
        <begin position="63"/>
        <end position="84"/>
    </location>
</feature>
<feature type="transmembrane region" description="Helical" evidence="1">
    <location>
        <begin position="6"/>
        <end position="28"/>
    </location>
</feature>
<evidence type="ECO:0000313" key="3">
    <source>
        <dbReference type="WBParaSite" id="ALUE_0002302601-mRNA-1"/>
    </source>
</evidence>
<organism evidence="2 3">
    <name type="scientific">Ascaris lumbricoides</name>
    <name type="common">Giant roundworm</name>
    <dbReference type="NCBI Taxonomy" id="6252"/>
    <lineage>
        <taxon>Eukaryota</taxon>
        <taxon>Metazoa</taxon>
        <taxon>Ecdysozoa</taxon>
        <taxon>Nematoda</taxon>
        <taxon>Chromadorea</taxon>
        <taxon>Rhabditida</taxon>
        <taxon>Spirurina</taxon>
        <taxon>Ascaridomorpha</taxon>
        <taxon>Ascaridoidea</taxon>
        <taxon>Ascarididae</taxon>
        <taxon>Ascaris</taxon>
    </lineage>
</organism>
<keyword evidence="1" id="KW-0472">Membrane</keyword>
<evidence type="ECO:0000256" key="1">
    <source>
        <dbReference type="SAM" id="Phobius"/>
    </source>
</evidence>
<keyword evidence="1" id="KW-1133">Transmembrane helix</keyword>
<dbReference type="AlphaFoldDB" id="A0A0M3IW98"/>
<evidence type="ECO:0000313" key="2">
    <source>
        <dbReference type="Proteomes" id="UP000036681"/>
    </source>
</evidence>
<reference evidence="3" key="1">
    <citation type="submission" date="2017-02" db="UniProtKB">
        <authorList>
            <consortium name="WormBaseParasite"/>
        </authorList>
    </citation>
    <scope>IDENTIFICATION</scope>
</reference>
<sequence>MVPWNIPLQVLLYVILVASFLAICYSLCANTGTHCHDTGCRLHGGHCNSACICVQRQTGIEALFYDSLICFPLVSLFLFMLFGIKDLIPVEW</sequence>
<name>A0A0M3IW98_ASCLU</name>
<proteinExistence type="predicted"/>
<keyword evidence="1" id="KW-0812">Transmembrane</keyword>
<accession>A0A0M3IW98</accession>
<keyword evidence="2" id="KW-1185">Reference proteome</keyword>
<dbReference type="Proteomes" id="UP000036681">
    <property type="component" value="Unplaced"/>
</dbReference>
<protein>
    <submittedName>
        <fullName evidence="3">Transmembrane protein</fullName>
    </submittedName>
</protein>
<dbReference type="WBParaSite" id="ALUE_0002302601-mRNA-1">
    <property type="protein sequence ID" value="ALUE_0002302601-mRNA-1"/>
    <property type="gene ID" value="ALUE_0002302601"/>
</dbReference>